<dbReference type="InterPro" id="IPR036922">
    <property type="entry name" value="Rieske_2Fe-2S_sf"/>
</dbReference>
<accession>A0A381Y7Q8</accession>
<feature type="domain" description="Rieske" evidence="6">
    <location>
        <begin position="29"/>
        <end position="131"/>
    </location>
</feature>
<gene>
    <name evidence="7" type="ORF">METZ01_LOCUS125495</name>
</gene>
<name>A0A381Y7Q8_9ZZZZ</name>
<dbReference type="GO" id="GO:0016491">
    <property type="term" value="F:oxidoreductase activity"/>
    <property type="evidence" value="ECO:0007669"/>
    <property type="project" value="UniProtKB-KW"/>
</dbReference>
<dbReference type="EMBL" id="UINC01017506">
    <property type="protein sequence ID" value="SVA72641.1"/>
    <property type="molecule type" value="Genomic_DNA"/>
</dbReference>
<dbReference type="PROSITE" id="PS51296">
    <property type="entry name" value="RIESKE"/>
    <property type="match status" value="1"/>
</dbReference>
<organism evidence="7">
    <name type="scientific">marine metagenome</name>
    <dbReference type="NCBI Taxonomy" id="408172"/>
    <lineage>
        <taxon>unclassified sequences</taxon>
        <taxon>metagenomes</taxon>
        <taxon>ecological metagenomes</taxon>
    </lineage>
</organism>
<dbReference type="AlphaFoldDB" id="A0A381Y7Q8"/>
<dbReference type="Pfam" id="PF00355">
    <property type="entry name" value="Rieske"/>
    <property type="match status" value="1"/>
</dbReference>
<keyword evidence="5" id="KW-0411">Iron-sulfur</keyword>
<evidence type="ECO:0000256" key="2">
    <source>
        <dbReference type="ARBA" id="ARBA00022723"/>
    </source>
</evidence>
<evidence type="ECO:0000313" key="7">
    <source>
        <dbReference type="EMBL" id="SVA72641.1"/>
    </source>
</evidence>
<dbReference type="InterPro" id="IPR050584">
    <property type="entry name" value="Cholesterol_7-desaturase"/>
</dbReference>
<reference evidence="7" key="1">
    <citation type="submission" date="2018-05" db="EMBL/GenBank/DDBJ databases">
        <authorList>
            <person name="Lanie J.A."/>
            <person name="Ng W.-L."/>
            <person name="Kazmierczak K.M."/>
            <person name="Andrzejewski T.M."/>
            <person name="Davidsen T.M."/>
            <person name="Wayne K.J."/>
            <person name="Tettelin H."/>
            <person name="Glass J.I."/>
            <person name="Rusch D."/>
            <person name="Podicherti R."/>
            <person name="Tsui H.-C.T."/>
            <person name="Winkler M.E."/>
        </authorList>
    </citation>
    <scope>NUCLEOTIDE SEQUENCE</scope>
</reference>
<evidence type="ECO:0000256" key="5">
    <source>
        <dbReference type="ARBA" id="ARBA00023014"/>
    </source>
</evidence>
<keyword evidence="1" id="KW-0001">2Fe-2S</keyword>
<keyword evidence="4" id="KW-0408">Iron</keyword>
<sequence length="154" mass="17580">MPVDLKNISLVDSLPVKTIERANSYESGWYKIGNSETFKKGELYSVKNFPYKLVVWRGNDSEVIALNSYCPHMGADLSCGQLEKEGVACPFHGWRWGEDGKCNFIPYSDSVPEKATTIKWSVMEDNNEVFIWYHSGKQKPNKKGTRLEIQEGEH</sequence>
<dbReference type="PANTHER" id="PTHR21266:SF60">
    <property type="entry name" value="3-KETOSTEROID-9-ALPHA-MONOOXYGENASE, OXYGENASE COMPONENT"/>
    <property type="match status" value="1"/>
</dbReference>
<proteinExistence type="predicted"/>
<keyword evidence="2" id="KW-0479">Metal-binding</keyword>
<protein>
    <recommendedName>
        <fullName evidence="6">Rieske domain-containing protein</fullName>
    </recommendedName>
</protein>
<dbReference type="SUPFAM" id="SSF50022">
    <property type="entry name" value="ISP domain"/>
    <property type="match status" value="1"/>
</dbReference>
<evidence type="ECO:0000256" key="1">
    <source>
        <dbReference type="ARBA" id="ARBA00022714"/>
    </source>
</evidence>
<dbReference type="GO" id="GO:0046872">
    <property type="term" value="F:metal ion binding"/>
    <property type="evidence" value="ECO:0007669"/>
    <property type="project" value="UniProtKB-KW"/>
</dbReference>
<evidence type="ECO:0000256" key="3">
    <source>
        <dbReference type="ARBA" id="ARBA00023002"/>
    </source>
</evidence>
<dbReference type="PANTHER" id="PTHR21266">
    <property type="entry name" value="IRON-SULFUR DOMAIN CONTAINING PROTEIN"/>
    <property type="match status" value="1"/>
</dbReference>
<evidence type="ECO:0000256" key="4">
    <source>
        <dbReference type="ARBA" id="ARBA00023004"/>
    </source>
</evidence>
<dbReference type="GO" id="GO:0051537">
    <property type="term" value="F:2 iron, 2 sulfur cluster binding"/>
    <property type="evidence" value="ECO:0007669"/>
    <property type="project" value="UniProtKB-KW"/>
</dbReference>
<keyword evidence="3" id="KW-0560">Oxidoreductase</keyword>
<evidence type="ECO:0000259" key="6">
    <source>
        <dbReference type="PROSITE" id="PS51296"/>
    </source>
</evidence>
<dbReference type="Gene3D" id="2.102.10.10">
    <property type="entry name" value="Rieske [2Fe-2S] iron-sulphur domain"/>
    <property type="match status" value="1"/>
</dbReference>
<dbReference type="InterPro" id="IPR017941">
    <property type="entry name" value="Rieske_2Fe-2S"/>
</dbReference>